<keyword evidence="2" id="KW-1185">Reference proteome</keyword>
<dbReference type="Proteomes" id="UP000324585">
    <property type="component" value="Unassembled WGS sequence"/>
</dbReference>
<organism evidence="1 2">
    <name type="scientific">Porphyridium purpureum</name>
    <name type="common">Red alga</name>
    <name type="synonym">Porphyridium cruentum</name>
    <dbReference type="NCBI Taxonomy" id="35688"/>
    <lineage>
        <taxon>Eukaryota</taxon>
        <taxon>Rhodophyta</taxon>
        <taxon>Bangiophyceae</taxon>
        <taxon>Porphyridiales</taxon>
        <taxon>Porphyridiaceae</taxon>
        <taxon>Porphyridium</taxon>
    </lineage>
</organism>
<comment type="caution">
    <text evidence="1">The sequence shown here is derived from an EMBL/GenBank/DDBJ whole genome shotgun (WGS) entry which is preliminary data.</text>
</comment>
<accession>A0A5J4YJF3</accession>
<reference evidence="2" key="1">
    <citation type="journal article" date="2019" name="Nat. Commun.">
        <title>Expansion of phycobilisome linker gene families in mesophilic red algae.</title>
        <authorList>
            <person name="Lee J."/>
            <person name="Kim D."/>
            <person name="Bhattacharya D."/>
            <person name="Yoon H.S."/>
        </authorList>
    </citation>
    <scope>NUCLEOTIDE SEQUENCE [LARGE SCALE GENOMIC DNA]</scope>
    <source>
        <strain evidence="2">CCMP 1328</strain>
    </source>
</reference>
<sequence>MLAILKSSVDSIGKSEQHILASSRLNLDQFIMSSPSRQEVLVRVRTAAVEVEARELGASNATPDDLACYVSHAILAFMFLPLFMPIQSHHPEEKVFTFSDNHKGMNGNKGSFFGSDDDILTGF</sequence>
<evidence type="ECO:0000313" key="2">
    <source>
        <dbReference type="Proteomes" id="UP000324585"/>
    </source>
</evidence>
<dbReference type="EMBL" id="VRMN01000017">
    <property type="protein sequence ID" value="KAA8490924.1"/>
    <property type="molecule type" value="Genomic_DNA"/>
</dbReference>
<evidence type="ECO:0000313" key="1">
    <source>
        <dbReference type="EMBL" id="KAA8490924.1"/>
    </source>
</evidence>
<protein>
    <submittedName>
        <fullName evidence="1">Uncharacterized protein</fullName>
    </submittedName>
</protein>
<name>A0A5J4YJF3_PORPP</name>
<gene>
    <name evidence="1" type="ORF">FVE85_9816</name>
</gene>
<dbReference type="AlphaFoldDB" id="A0A5J4YJF3"/>
<proteinExistence type="predicted"/>